<organism evidence="1 2">
    <name type="scientific">Aureobasidium pullulans EXF-150</name>
    <dbReference type="NCBI Taxonomy" id="1043002"/>
    <lineage>
        <taxon>Eukaryota</taxon>
        <taxon>Fungi</taxon>
        <taxon>Dikarya</taxon>
        <taxon>Ascomycota</taxon>
        <taxon>Pezizomycotina</taxon>
        <taxon>Dothideomycetes</taxon>
        <taxon>Dothideomycetidae</taxon>
        <taxon>Dothideales</taxon>
        <taxon>Saccotheciaceae</taxon>
        <taxon>Aureobasidium</taxon>
    </lineage>
</organism>
<dbReference type="AlphaFoldDB" id="A0A074Y0Z0"/>
<dbReference type="EMBL" id="KL584997">
    <property type="protein sequence ID" value="KEQ80561.1"/>
    <property type="molecule type" value="Genomic_DNA"/>
</dbReference>
<dbReference type="HOGENOM" id="CLU_2775530_0_0_1"/>
<evidence type="ECO:0000313" key="1">
    <source>
        <dbReference type="EMBL" id="KEQ80561.1"/>
    </source>
</evidence>
<accession>A0A074Y0Z0</accession>
<protein>
    <submittedName>
        <fullName evidence="1">Uncharacterized protein</fullName>
    </submittedName>
</protein>
<dbReference type="Proteomes" id="UP000030706">
    <property type="component" value="Unassembled WGS sequence"/>
</dbReference>
<sequence>MTTTTDSEIPPHDYLLIIRITGCRMPITVARRLAVVLLELPTCLPCSTDFASLRPIIDFERLSTKRYCQ</sequence>
<evidence type="ECO:0000313" key="2">
    <source>
        <dbReference type="Proteomes" id="UP000030706"/>
    </source>
</evidence>
<reference evidence="1 2" key="1">
    <citation type="journal article" date="2014" name="BMC Genomics">
        <title>Genome sequencing of four Aureobasidium pullulans varieties: biotechnological potential, stress tolerance, and description of new species.</title>
        <authorList>
            <person name="Gostin Ar C."/>
            <person name="Ohm R.A."/>
            <person name="Kogej T."/>
            <person name="Sonjak S."/>
            <person name="Turk M."/>
            <person name="Zajc J."/>
            <person name="Zalar P."/>
            <person name="Grube M."/>
            <person name="Sun H."/>
            <person name="Han J."/>
            <person name="Sharma A."/>
            <person name="Chiniquy J."/>
            <person name="Ngan C.Y."/>
            <person name="Lipzen A."/>
            <person name="Barry K."/>
            <person name="Grigoriev I.V."/>
            <person name="Gunde-Cimerman N."/>
        </authorList>
    </citation>
    <scope>NUCLEOTIDE SEQUENCE [LARGE SCALE GENOMIC DNA]</scope>
    <source>
        <strain evidence="1 2">EXF-150</strain>
    </source>
</reference>
<dbReference type="RefSeq" id="XP_029756748.1">
    <property type="nucleotide sequence ID" value="XM_029898683.1"/>
</dbReference>
<keyword evidence="2" id="KW-1185">Reference proteome</keyword>
<gene>
    <name evidence="1" type="ORF">M438DRAFT_109612</name>
</gene>
<name>A0A074Y0Z0_AURPU</name>
<proteinExistence type="predicted"/>
<dbReference type="GeneID" id="40740989"/>